<keyword evidence="2 5" id="KW-0812">Transmembrane</keyword>
<feature type="transmembrane region" description="Helical" evidence="5">
    <location>
        <begin position="134"/>
        <end position="153"/>
    </location>
</feature>
<comment type="subcellular location">
    <subcellularLocation>
        <location evidence="1">Membrane</location>
        <topology evidence="1">Multi-pass membrane protein</topology>
    </subcellularLocation>
</comment>
<dbReference type="KEGG" id="pmai:CF386_07620"/>
<dbReference type="GO" id="GO:0005886">
    <property type="term" value="C:plasma membrane"/>
    <property type="evidence" value="ECO:0007669"/>
    <property type="project" value="TreeGrafter"/>
</dbReference>
<accession>A0A220VET7</accession>
<protein>
    <submittedName>
        <fullName evidence="6">C4-dicarboxylate ABC transporter</fullName>
    </submittedName>
</protein>
<feature type="transmembrane region" description="Helical" evidence="5">
    <location>
        <begin position="74"/>
        <end position="93"/>
    </location>
</feature>
<dbReference type="InterPro" id="IPR004695">
    <property type="entry name" value="SLAC1/Mae1/Ssu1/TehA"/>
</dbReference>
<keyword evidence="3 5" id="KW-1133">Transmembrane helix</keyword>
<evidence type="ECO:0000256" key="2">
    <source>
        <dbReference type="ARBA" id="ARBA00022692"/>
    </source>
</evidence>
<gene>
    <name evidence="6" type="ORF">CF386_07620</name>
</gene>
<dbReference type="Gene3D" id="1.50.10.150">
    <property type="entry name" value="Voltage-dependent anion channel"/>
    <property type="match status" value="1"/>
</dbReference>
<dbReference type="OrthoDB" id="309023at2"/>
<reference evidence="6 7" key="1">
    <citation type="journal article" date="2016" name="Int. J. Syst. Evol. Microbiol.">
        <title>Paraphotobacterium marinum gen. nov., sp. nov., a member of the family Vibrionaceae, isolated from surface seawater.</title>
        <authorList>
            <person name="Huang Z."/>
            <person name="Dong C."/>
            <person name="Shao Z."/>
        </authorList>
    </citation>
    <scope>NUCLEOTIDE SEQUENCE [LARGE SCALE GENOMIC DNA]</scope>
    <source>
        <strain evidence="6 7">NSCS20N07D</strain>
    </source>
</reference>
<keyword evidence="4 5" id="KW-0472">Membrane</keyword>
<evidence type="ECO:0000313" key="6">
    <source>
        <dbReference type="EMBL" id="ASK78928.1"/>
    </source>
</evidence>
<evidence type="ECO:0000256" key="3">
    <source>
        <dbReference type="ARBA" id="ARBA00022989"/>
    </source>
</evidence>
<dbReference type="PANTHER" id="PTHR37955">
    <property type="entry name" value="TELLURITE RESISTANCE PROTEIN TEHA"/>
    <property type="match status" value="1"/>
</dbReference>
<feature type="transmembrane region" description="Helical" evidence="5">
    <location>
        <begin position="195"/>
        <end position="213"/>
    </location>
</feature>
<dbReference type="GO" id="GO:0046583">
    <property type="term" value="F:monoatomic cation efflux transmembrane transporter activity"/>
    <property type="evidence" value="ECO:0007669"/>
    <property type="project" value="TreeGrafter"/>
</dbReference>
<feature type="transmembrane region" description="Helical" evidence="5">
    <location>
        <begin position="159"/>
        <end position="183"/>
    </location>
</feature>
<evidence type="ECO:0000313" key="7">
    <source>
        <dbReference type="Proteomes" id="UP000242175"/>
    </source>
</evidence>
<feature type="transmembrane region" description="Helical" evidence="5">
    <location>
        <begin position="294"/>
        <end position="313"/>
    </location>
</feature>
<feature type="transmembrane region" description="Helical" evidence="5">
    <location>
        <begin position="12"/>
        <end position="33"/>
    </location>
</feature>
<dbReference type="InterPro" id="IPR038665">
    <property type="entry name" value="Voltage-dep_anion_channel_sf"/>
</dbReference>
<feature type="transmembrane region" description="Helical" evidence="5">
    <location>
        <begin position="99"/>
        <end position="122"/>
    </location>
</feature>
<evidence type="ECO:0000256" key="4">
    <source>
        <dbReference type="ARBA" id="ARBA00023136"/>
    </source>
</evidence>
<dbReference type="RefSeq" id="WP_089073836.1">
    <property type="nucleotide sequence ID" value="NZ_CBCSAM010000006.1"/>
</dbReference>
<feature type="transmembrane region" description="Helical" evidence="5">
    <location>
        <begin position="252"/>
        <end position="274"/>
    </location>
</feature>
<evidence type="ECO:0000256" key="5">
    <source>
        <dbReference type="SAM" id="Phobius"/>
    </source>
</evidence>
<dbReference type="Pfam" id="PF03595">
    <property type="entry name" value="SLAC1"/>
    <property type="match status" value="1"/>
</dbReference>
<keyword evidence="7" id="KW-1185">Reference proteome</keyword>
<sequence length="326" mass="37158">MIKLFKKYFSKVPTPIAGLSLGVSSLGICLENMYDFNNYAQLTFAIFSLLLLLILTLKFICFPRYFFDDLSHPVTGSILPTISMTIMVISTTINKYSFMLGLTFWVLGIIIHLCFLLTFLFFRIREFKLHHMIPSWFVPPVGIIVSAVTFPNLNSLLPLTYFLMLFGITTYLTILPLMLYRIIFETVIPKNTEPTLAIFAAPPSISLAGYLTISSQPDIVVISILSSVSIFMTALVYLFFLKSLFRSFHPSYAAFTFPLVISSVAMFKLSDWIHSMNFLTHYENKAHIVAEFEGIVALFAVFYVLINYIKLLINNFLSIEMSSKYL</sequence>
<dbReference type="PANTHER" id="PTHR37955:SF1">
    <property type="entry name" value="DEP DOMAIN-CONTAINING PROTEIN"/>
    <property type="match status" value="1"/>
</dbReference>
<dbReference type="Proteomes" id="UP000242175">
    <property type="component" value="Chromosome small"/>
</dbReference>
<proteinExistence type="predicted"/>
<feature type="transmembrane region" description="Helical" evidence="5">
    <location>
        <begin position="219"/>
        <end position="240"/>
    </location>
</feature>
<dbReference type="EMBL" id="CP022356">
    <property type="protein sequence ID" value="ASK78928.1"/>
    <property type="molecule type" value="Genomic_DNA"/>
</dbReference>
<name>A0A220VET7_9GAMM</name>
<dbReference type="AlphaFoldDB" id="A0A220VET7"/>
<feature type="transmembrane region" description="Helical" evidence="5">
    <location>
        <begin position="39"/>
        <end position="62"/>
    </location>
</feature>
<organism evidence="6 7">
    <name type="scientific">Paraphotobacterium marinum</name>
    <dbReference type="NCBI Taxonomy" id="1755811"/>
    <lineage>
        <taxon>Bacteria</taxon>
        <taxon>Pseudomonadati</taxon>
        <taxon>Pseudomonadota</taxon>
        <taxon>Gammaproteobacteria</taxon>
        <taxon>Vibrionales</taxon>
        <taxon>Vibrionaceae</taxon>
        <taxon>Paraphotobacterium</taxon>
    </lineage>
</organism>
<dbReference type="InterPro" id="IPR052951">
    <property type="entry name" value="Tellurite_res_ion_channel"/>
</dbReference>
<dbReference type="CDD" id="cd09325">
    <property type="entry name" value="TDT_C4-dicarb_trans"/>
    <property type="match status" value="1"/>
</dbReference>
<evidence type="ECO:0000256" key="1">
    <source>
        <dbReference type="ARBA" id="ARBA00004141"/>
    </source>
</evidence>